<reference evidence="1" key="1">
    <citation type="submission" date="2021-06" db="EMBL/GenBank/DDBJ databases">
        <authorList>
            <person name="Kallberg Y."/>
            <person name="Tangrot J."/>
            <person name="Rosling A."/>
        </authorList>
    </citation>
    <scope>NUCLEOTIDE SEQUENCE</scope>
    <source>
        <strain evidence="1">MA453B</strain>
    </source>
</reference>
<sequence length="71" mass="8066">MNETLTNQINEAIQNQMDKALEDPLDKINNARDVKFAVGMPPVLHKTSSMKYDNYTAISEKSLVPDKMRGR</sequence>
<gene>
    <name evidence="1" type="ORF">DERYTH_LOCUS4985</name>
</gene>
<proteinExistence type="predicted"/>
<dbReference type="Proteomes" id="UP000789405">
    <property type="component" value="Unassembled WGS sequence"/>
</dbReference>
<dbReference type="AlphaFoldDB" id="A0A9N9AYP7"/>
<feature type="non-terminal residue" evidence="1">
    <location>
        <position position="71"/>
    </location>
</feature>
<dbReference type="OrthoDB" id="10648903at2759"/>
<comment type="caution">
    <text evidence="1">The sequence shown here is derived from an EMBL/GenBank/DDBJ whole genome shotgun (WGS) entry which is preliminary data.</text>
</comment>
<dbReference type="EMBL" id="CAJVPY010001998">
    <property type="protein sequence ID" value="CAG8544929.1"/>
    <property type="molecule type" value="Genomic_DNA"/>
</dbReference>
<evidence type="ECO:0000313" key="2">
    <source>
        <dbReference type="Proteomes" id="UP000789405"/>
    </source>
</evidence>
<accession>A0A9N9AYP7</accession>
<protein>
    <submittedName>
        <fullName evidence="1">14093_t:CDS:1</fullName>
    </submittedName>
</protein>
<evidence type="ECO:0000313" key="1">
    <source>
        <dbReference type="EMBL" id="CAG8544929.1"/>
    </source>
</evidence>
<keyword evidence="2" id="KW-1185">Reference proteome</keyword>
<name>A0A9N9AYP7_9GLOM</name>
<organism evidence="1 2">
    <name type="scientific">Dentiscutata erythropus</name>
    <dbReference type="NCBI Taxonomy" id="1348616"/>
    <lineage>
        <taxon>Eukaryota</taxon>
        <taxon>Fungi</taxon>
        <taxon>Fungi incertae sedis</taxon>
        <taxon>Mucoromycota</taxon>
        <taxon>Glomeromycotina</taxon>
        <taxon>Glomeromycetes</taxon>
        <taxon>Diversisporales</taxon>
        <taxon>Gigasporaceae</taxon>
        <taxon>Dentiscutata</taxon>
    </lineage>
</organism>